<evidence type="ECO:0000256" key="5">
    <source>
        <dbReference type="ARBA" id="ARBA00022692"/>
    </source>
</evidence>
<keyword evidence="7 9" id="KW-0472">Membrane</keyword>
<evidence type="ECO:0000259" key="10">
    <source>
        <dbReference type="PROSITE" id="PS50850"/>
    </source>
</evidence>
<evidence type="ECO:0000256" key="9">
    <source>
        <dbReference type="SAM" id="Phobius"/>
    </source>
</evidence>
<feature type="transmembrane region" description="Helical" evidence="9">
    <location>
        <begin position="275"/>
        <end position="302"/>
    </location>
</feature>
<proteinExistence type="inferred from homology"/>
<dbReference type="InterPro" id="IPR020846">
    <property type="entry name" value="MFS_dom"/>
</dbReference>
<reference evidence="12" key="2">
    <citation type="submission" date="2025-08" db="UniProtKB">
        <authorList>
            <consortium name="RefSeq"/>
        </authorList>
    </citation>
    <scope>IDENTIFICATION</scope>
    <source>
        <tissue evidence="12">Leaf</tissue>
    </source>
</reference>
<dbReference type="GO" id="GO:0016020">
    <property type="term" value="C:membrane"/>
    <property type="evidence" value="ECO:0007669"/>
    <property type="project" value="UniProtKB-SubCell"/>
</dbReference>
<dbReference type="RefSeq" id="XP_031400265.1">
    <property type="nucleotide sequence ID" value="XM_031544405.1"/>
</dbReference>
<feature type="transmembrane region" description="Helical" evidence="9">
    <location>
        <begin position="411"/>
        <end position="431"/>
    </location>
</feature>
<dbReference type="InterPro" id="IPR036259">
    <property type="entry name" value="MFS_trans_sf"/>
</dbReference>
<dbReference type="Proteomes" id="UP000515151">
    <property type="component" value="Chromosome 6"/>
</dbReference>
<dbReference type="InterPro" id="IPR044775">
    <property type="entry name" value="MFS_ERD6/Tret1-like"/>
</dbReference>
<keyword evidence="11" id="KW-1185">Reference proteome</keyword>
<reference evidence="11" key="1">
    <citation type="journal article" date="2020" name="Plant Biotechnol. J.">
        <title>The pomegranate (Punica granatum L.) draft genome dissects genetic divergence between soft- and hard-seeded cultivars.</title>
        <authorList>
            <person name="Luo X."/>
            <person name="Li H."/>
            <person name="Wu Z."/>
            <person name="Yao W."/>
            <person name="Zhao P."/>
            <person name="Cao D."/>
            <person name="Yu H."/>
            <person name="Li K."/>
            <person name="Poudel K."/>
            <person name="Zhao D."/>
            <person name="Zhang F."/>
            <person name="Xia X."/>
            <person name="Chen L."/>
            <person name="Wang Q."/>
            <person name="Jing D."/>
            <person name="Cao S."/>
        </authorList>
    </citation>
    <scope>NUCLEOTIDE SEQUENCE [LARGE SCALE GENOMIC DNA]</scope>
    <source>
        <strain evidence="11">cv. Tunisia</strain>
    </source>
</reference>
<evidence type="ECO:0000256" key="3">
    <source>
        <dbReference type="ARBA" id="ARBA00022448"/>
    </source>
</evidence>
<dbReference type="InterPro" id="IPR005828">
    <property type="entry name" value="MFS_sugar_transport-like"/>
</dbReference>
<dbReference type="GO" id="GO:0051119">
    <property type="term" value="F:sugar transmembrane transporter activity"/>
    <property type="evidence" value="ECO:0007669"/>
    <property type="project" value="InterPro"/>
</dbReference>
<gene>
    <name evidence="12" type="primary">LOC116210520</name>
</gene>
<feature type="transmembrane region" description="Helical" evidence="9">
    <location>
        <begin position="443"/>
        <end position="461"/>
    </location>
</feature>
<evidence type="ECO:0000256" key="1">
    <source>
        <dbReference type="ARBA" id="ARBA00004141"/>
    </source>
</evidence>
<evidence type="ECO:0000256" key="2">
    <source>
        <dbReference type="ARBA" id="ARBA00010992"/>
    </source>
</evidence>
<dbReference type="AlphaFoldDB" id="A0A6P8DX35"/>
<feature type="transmembrane region" description="Helical" evidence="9">
    <location>
        <begin position="84"/>
        <end position="104"/>
    </location>
</feature>
<evidence type="ECO:0000256" key="8">
    <source>
        <dbReference type="RuleBase" id="RU003346"/>
    </source>
</evidence>
<dbReference type="PROSITE" id="PS00216">
    <property type="entry name" value="SUGAR_TRANSPORT_1"/>
    <property type="match status" value="2"/>
</dbReference>
<feature type="transmembrane region" description="Helical" evidence="9">
    <location>
        <begin position="42"/>
        <end position="64"/>
    </location>
</feature>
<keyword evidence="6 9" id="KW-1133">Transmembrane helix</keyword>
<feature type="transmembrane region" description="Helical" evidence="9">
    <location>
        <begin position="169"/>
        <end position="188"/>
    </location>
</feature>
<dbReference type="InterPro" id="IPR050549">
    <property type="entry name" value="MFS_Trehalose_Transporter"/>
</dbReference>
<evidence type="ECO:0000256" key="4">
    <source>
        <dbReference type="ARBA" id="ARBA00022597"/>
    </source>
</evidence>
<dbReference type="CDD" id="cd17358">
    <property type="entry name" value="MFS_GLUT6_8_Class3_like"/>
    <property type="match status" value="1"/>
</dbReference>
<evidence type="ECO:0000313" key="11">
    <source>
        <dbReference type="Proteomes" id="UP000515151"/>
    </source>
</evidence>
<dbReference type="OrthoDB" id="6133115at2759"/>
<protein>
    <submittedName>
        <fullName evidence="12">Sugar transporter ERD6-like 7</fullName>
    </submittedName>
</protein>
<dbReference type="PROSITE" id="PS50850">
    <property type="entry name" value="MFS"/>
    <property type="match status" value="1"/>
</dbReference>
<keyword evidence="5 9" id="KW-0812">Transmembrane</keyword>
<dbReference type="InterPro" id="IPR005829">
    <property type="entry name" value="Sugar_transporter_CS"/>
</dbReference>
<feature type="domain" description="Major facilitator superfamily (MFS) profile" evidence="10">
    <location>
        <begin position="46"/>
        <end position="465"/>
    </location>
</feature>
<sequence length="478" mass="51215">MAIKDDVENQEIGSHAGGVQEPLILAKKNQTYDDTRKGNPRMAYFSTFVAVCGSFAFGTCAGYSSPTQSAIRSDLSLTLAEYSVFGSILTFGAMIGAITGGPIADFIGRKGAMRTASGFCVAGWLAIYFAEGPWPLDIGRLASGYGMGAFSYVVPIFIAEIAPKELRGVMTAVNQLMICTGVSVWFIIGNVLSWRALALMGLIPCAVLLSGLFLIPESPRWLAKRGRTKDFEAALQKLRGEDADISEEAAEIEDYIETLERLPKAKVLDLFQRRYLRAVIIGVGLMVFQQFGGINGIVFYVATIFEEAGFSSSIGTITYAILQVVVTAIAAALVDRAGRKPLILVSAVGLVMGCLLTAVSFYLKVHDLAAQAVPILAVSGILLYIGSFSIGMGAVPWVVMSEIFPINVKGVAGGFATLVNWFGAWAVSYTFNYLMSWSSYGTFILYAAINAAAIFFVIGVVPETKGKTLEQIQAAINS</sequence>
<evidence type="ECO:0000256" key="7">
    <source>
        <dbReference type="ARBA" id="ARBA00023136"/>
    </source>
</evidence>
<dbReference type="FunFam" id="1.20.1250.20:FF:000043">
    <property type="entry name" value="sugar transporter ERD6-like 6"/>
    <property type="match status" value="1"/>
</dbReference>
<feature type="transmembrane region" description="Helical" evidence="9">
    <location>
        <begin position="142"/>
        <end position="162"/>
    </location>
</feature>
<dbReference type="Pfam" id="PF00083">
    <property type="entry name" value="Sugar_tr"/>
    <property type="match status" value="1"/>
</dbReference>
<feature type="transmembrane region" description="Helical" evidence="9">
    <location>
        <begin position="111"/>
        <end position="130"/>
    </location>
</feature>
<dbReference type="SUPFAM" id="SSF103473">
    <property type="entry name" value="MFS general substrate transporter"/>
    <property type="match status" value="1"/>
</dbReference>
<feature type="transmembrane region" description="Helical" evidence="9">
    <location>
        <begin position="314"/>
        <end position="334"/>
    </location>
</feature>
<name>A0A6P8DX35_PUNGR</name>
<keyword evidence="3 8" id="KW-0813">Transport</keyword>
<feature type="transmembrane region" description="Helical" evidence="9">
    <location>
        <begin position="341"/>
        <end position="363"/>
    </location>
</feature>
<dbReference type="Gene3D" id="1.20.1250.20">
    <property type="entry name" value="MFS general substrate transporter like domains"/>
    <property type="match status" value="1"/>
</dbReference>
<dbReference type="InterPro" id="IPR003663">
    <property type="entry name" value="Sugar/inositol_transpt"/>
</dbReference>
<keyword evidence="4" id="KW-0762">Sugar transport</keyword>
<dbReference type="NCBIfam" id="TIGR00879">
    <property type="entry name" value="SP"/>
    <property type="match status" value="1"/>
</dbReference>
<evidence type="ECO:0000313" key="12">
    <source>
        <dbReference type="RefSeq" id="XP_031400265.1"/>
    </source>
</evidence>
<dbReference type="PANTHER" id="PTHR48021:SF13">
    <property type="entry name" value="SUGAR TRANSPORTER ERD6-LIKE 7"/>
    <property type="match status" value="1"/>
</dbReference>
<feature type="transmembrane region" description="Helical" evidence="9">
    <location>
        <begin position="194"/>
        <end position="215"/>
    </location>
</feature>
<feature type="transmembrane region" description="Helical" evidence="9">
    <location>
        <begin position="375"/>
        <end position="399"/>
    </location>
</feature>
<organism evidence="11 12">
    <name type="scientific">Punica granatum</name>
    <name type="common">Pomegranate</name>
    <dbReference type="NCBI Taxonomy" id="22663"/>
    <lineage>
        <taxon>Eukaryota</taxon>
        <taxon>Viridiplantae</taxon>
        <taxon>Streptophyta</taxon>
        <taxon>Embryophyta</taxon>
        <taxon>Tracheophyta</taxon>
        <taxon>Spermatophyta</taxon>
        <taxon>Magnoliopsida</taxon>
        <taxon>eudicotyledons</taxon>
        <taxon>Gunneridae</taxon>
        <taxon>Pentapetalae</taxon>
        <taxon>rosids</taxon>
        <taxon>malvids</taxon>
        <taxon>Myrtales</taxon>
        <taxon>Lythraceae</taxon>
        <taxon>Punica</taxon>
    </lineage>
</organism>
<dbReference type="PRINTS" id="PR00171">
    <property type="entry name" value="SUGRTRNSPORT"/>
</dbReference>
<accession>A0A6P8DX35</accession>
<comment type="similarity">
    <text evidence="2 8">Belongs to the major facilitator superfamily. Sugar transporter (TC 2.A.1.1) family.</text>
</comment>
<dbReference type="PANTHER" id="PTHR48021">
    <property type="match status" value="1"/>
</dbReference>
<comment type="subcellular location">
    <subcellularLocation>
        <location evidence="1">Membrane</location>
        <topology evidence="1">Multi-pass membrane protein</topology>
    </subcellularLocation>
</comment>
<dbReference type="GeneID" id="116210520"/>
<evidence type="ECO:0000256" key="6">
    <source>
        <dbReference type="ARBA" id="ARBA00022989"/>
    </source>
</evidence>